<evidence type="ECO:0000313" key="4">
    <source>
        <dbReference type="Proteomes" id="UP001596012"/>
    </source>
</evidence>
<feature type="region of interest" description="Disordered" evidence="1">
    <location>
        <begin position="60"/>
        <end position="80"/>
    </location>
</feature>
<feature type="compositionally biased region" description="Low complexity" evidence="1">
    <location>
        <begin position="242"/>
        <end position="285"/>
    </location>
</feature>
<evidence type="ECO:0000313" key="3">
    <source>
        <dbReference type="EMBL" id="MFC4466073.1"/>
    </source>
</evidence>
<keyword evidence="2" id="KW-0472">Membrane</keyword>
<name>A0ABV8YQ11_9ACTN</name>
<feature type="compositionally biased region" description="Basic residues" evidence="1">
    <location>
        <begin position="63"/>
        <end position="73"/>
    </location>
</feature>
<keyword evidence="4" id="KW-1185">Reference proteome</keyword>
<sequence length="285" mass="28089">MGDRLSGDGVTGRRRVHPGDAVPGPWDLRDDTALQTALAAAVLASDLDPEAEQRAVAAFRAARSARAHRARTRRRDDWRLPAERRAGRPVKTTFAAVFTSLALGGVAVAAIGSAGSSADGTGQKTPRPSVTAPARPGGETSPASSGGPGLGDGSSSAQDTEAHCRAYEQVEDRGKTLDATAWQRLVAAAGGESKVAAYCAEQLARATATPSRSDDRGKAGAGAADAGTGTAGNTGTSGNGNPGSDPDGADDAAGSDPGGADAPGSDPGGADDAAGNGRASAGDHG</sequence>
<evidence type="ECO:0000256" key="2">
    <source>
        <dbReference type="SAM" id="Phobius"/>
    </source>
</evidence>
<dbReference type="Proteomes" id="UP001596012">
    <property type="component" value="Unassembled WGS sequence"/>
</dbReference>
<accession>A0ABV8YQ11</accession>
<keyword evidence="2" id="KW-0812">Transmembrane</keyword>
<proteinExistence type="predicted"/>
<feature type="region of interest" description="Disordered" evidence="1">
    <location>
        <begin position="1"/>
        <end position="28"/>
    </location>
</feature>
<feature type="region of interest" description="Disordered" evidence="1">
    <location>
        <begin position="206"/>
        <end position="285"/>
    </location>
</feature>
<reference evidence="4" key="1">
    <citation type="journal article" date="2019" name="Int. J. Syst. Evol. Microbiol.">
        <title>The Global Catalogue of Microorganisms (GCM) 10K type strain sequencing project: providing services to taxonomists for standard genome sequencing and annotation.</title>
        <authorList>
            <consortium name="The Broad Institute Genomics Platform"/>
            <consortium name="The Broad Institute Genome Sequencing Center for Infectious Disease"/>
            <person name="Wu L."/>
            <person name="Ma J."/>
        </authorList>
    </citation>
    <scope>NUCLEOTIDE SEQUENCE [LARGE SCALE GENOMIC DNA]</scope>
    <source>
        <strain evidence="4">DT43</strain>
    </source>
</reference>
<feature type="region of interest" description="Disordered" evidence="1">
    <location>
        <begin position="114"/>
        <end position="163"/>
    </location>
</feature>
<organism evidence="3 4">
    <name type="scientific">Streptomyces xiangluensis</name>
    <dbReference type="NCBI Taxonomy" id="2665720"/>
    <lineage>
        <taxon>Bacteria</taxon>
        <taxon>Bacillati</taxon>
        <taxon>Actinomycetota</taxon>
        <taxon>Actinomycetes</taxon>
        <taxon>Kitasatosporales</taxon>
        <taxon>Streptomycetaceae</taxon>
        <taxon>Streptomyces</taxon>
    </lineage>
</organism>
<keyword evidence="2" id="KW-1133">Transmembrane helix</keyword>
<gene>
    <name evidence="3" type="ORF">ACFPH6_16320</name>
</gene>
<feature type="transmembrane region" description="Helical" evidence="2">
    <location>
        <begin position="94"/>
        <end position="115"/>
    </location>
</feature>
<evidence type="ECO:0000256" key="1">
    <source>
        <dbReference type="SAM" id="MobiDB-lite"/>
    </source>
</evidence>
<protein>
    <submittedName>
        <fullName evidence="3">Uncharacterized protein</fullName>
    </submittedName>
</protein>
<comment type="caution">
    <text evidence="3">The sequence shown here is derived from an EMBL/GenBank/DDBJ whole genome shotgun (WGS) entry which is preliminary data.</text>
</comment>
<dbReference type="EMBL" id="JBHSFG010000028">
    <property type="protein sequence ID" value="MFC4466073.1"/>
    <property type="molecule type" value="Genomic_DNA"/>
</dbReference>
<feature type="compositionally biased region" description="Gly residues" evidence="1">
    <location>
        <begin position="229"/>
        <end position="241"/>
    </location>
</feature>
<dbReference type="RefSeq" id="WP_386342482.1">
    <property type="nucleotide sequence ID" value="NZ_JBHSFG010000028.1"/>
</dbReference>